<accession>A0A4R9K2B8</accession>
<reference evidence="1" key="1">
    <citation type="journal article" date="2019" name="PLoS Negl. Trop. Dis.">
        <title>Revisiting the worldwide diversity of Leptospira species in the environment.</title>
        <authorList>
            <person name="Vincent A.T."/>
            <person name="Schiettekatte O."/>
            <person name="Bourhy P."/>
            <person name="Veyrier F.J."/>
            <person name="Picardeau M."/>
        </authorList>
    </citation>
    <scope>NUCLEOTIDE SEQUENCE [LARGE SCALE GENOMIC DNA]</scope>
    <source>
        <strain evidence="1">201702476</strain>
    </source>
</reference>
<dbReference type="OrthoDB" id="9810508at2"/>
<evidence type="ECO:0000313" key="1">
    <source>
        <dbReference type="EMBL" id="TGL60149.1"/>
    </source>
</evidence>
<dbReference type="EMBL" id="RQGD01000022">
    <property type="protein sequence ID" value="TGL60149.1"/>
    <property type="molecule type" value="Genomic_DNA"/>
</dbReference>
<keyword evidence="2" id="KW-1185">Reference proteome</keyword>
<organism evidence="1 2">
    <name type="scientific">Leptospira ognonensis</name>
    <dbReference type="NCBI Taxonomy" id="2484945"/>
    <lineage>
        <taxon>Bacteria</taxon>
        <taxon>Pseudomonadati</taxon>
        <taxon>Spirochaetota</taxon>
        <taxon>Spirochaetia</taxon>
        <taxon>Leptospirales</taxon>
        <taxon>Leptospiraceae</taxon>
        <taxon>Leptospira</taxon>
    </lineage>
</organism>
<dbReference type="Proteomes" id="UP000297693">
    <property type="component" value="Unassembled WGS sequence"/>
</dbReference>
<comment type="caution">
    <text evidence="1">The sequence shown here is derived from an EMBL/GenBank/DDBJ whole genome shotgun (WGS) entry which is preliminary data.</text>
</comment>
<name>A0A4R9K2B8_9LEPT</name>
<evidence type="ECO:0000313" key="2">
    <source>
        <dbReference type="Proteomes" id="UP000297693"/>
    </source>
</evidence>
<dbReference type="RefSeq" id="WP_135623076.1">
    <property type="nucleotide sequence ID" value="NZ_RQGD01000022.1"/>
</dbReference>
<dbReference type="AlphaFoldDB" id="A0A4R9K2B8"/>
<dbReference type="SUPFAM" id="SSF69593">
    <property type="entry name" value="Glycerol-3-phosphate (1)-acyltransferase"/>
    <property type="match status" value="1"/>
</dbReference>
<sequence length="266" mass="29503">MEAKKSLVNFFEGICIGCMLPAHPVKRTLYRAVTSLLSTFAALLLSIYQSTLEFHVEGENHLRILRTLQKNHIVAIWHTFVDAAVFCLHHRNLCIYSDHPRTQEYENSSVHFFREIGLKTLKALGFDVLDASLGKQSAGIINFIKKIQSGTPALVAPDGPHGPIYEAKPGVIYMAAKANSCVVPIGVGFSRRIVSSNWDDLSFPLPFSRVALVVGEPIEPSDDMSEASLARQAKALEETLDRLCFRANEILYGNHPKETTLPITNT</sequence>
<proteinExistence type="predicted"/>
<gene>
    <name evidence="1" type="ORF">EHQ58_06510</name>
</gene>
<evidence type="ECO:0008006" key="3">
    <source>
        <dbReference type="Google" id="ProtNLM"/>
    </source>
</evidence>
<protein>
    <recommendedName>
        <fullName evidence="3">DUF374 domain-containing protein</fullName>
    </recommendedName>
</protein>